<protein>
    <submittedName>
        <fullName evidence="1">9608_t:CDS:1</fullName>
    </submittedName>
</protein>
<evidence type="ECO:0000313" key="2">
    <source>
        <dbReference type="Proteomes" id="UP000789702"/>
    </source>
</evidence>
<gene>
    <name evidence="1" type="ORF">DHETER_LOCUS585</name>
</gene>
<accession>A0ACA9K1I0</accession>
<keyword evidence="2" id="KW-1185">Reference proteome</keyword>
<evidence type="ECO:0000313" key="1">
    <source>
        <dbReference type="EMBL" id="CAG8446341.1"/>
    </source>
</evidence>
<reference evidence="1" key="1">
    <citation type="submission" date="2021-06" db="EMBL/GenBank/DDBJ databases">
        <authorList>
            <person name="Kallberg Y."/>
            <person name="Tangrot J."/>
            <person name="Rosling A."/>
        </authorList>
    </citation>
    <scope>NUCLEOTIDE SEQUENCE</scope>
    <source>
        <strain evidence="1">IL203A</strain>
    </source>
</reference>
<proteinExistence type="predicted"/>
<name>A0ACA9K1I0_9GLOM</name>
<dbReference type="Proteomes" id="UP000789702">
    <property type="component" value="Unassembled WGS sequence"/>
</dbReference>
<comment type="caution">
    <text evidence="1">The sequence shown here is derived from an EMBL/GenBank/DDBJ whole genome shotgun (WGS) entry which is preliminary data.</text>
</comment>
<sequence>MKYFTSAILLLITASIAVTVDAIVTGTYFDRIVFVIFENTGYNAAAALPYLQDLTTRSNGLLLSNYFAISHPSQPNYIATIYGSTAGITDDNNHNVAGNNVVDLLEAKAGNCYTGATAPSGSHLYARKHDPFISMNDIRQNSARCAKIVPLTQLDTDISNNALPQYVYVVPNQNNDGHDTNVTFAIQTWFKTWLEPKLSQPAFTTNTLIFYTWDEDDGSQNNHVFAGLLGTPVVPPSNHNDPTAYNHYSFLKTVEQNWNTGNLGRNDVGATAFTQYLHHP</sequence>
<dbReference type="EMBL" id="CAJVPU010000306">
    <property type="protein sequence ID" value="CAG8446341.1"/>
    <property type="molecule type" value="Genomic_DNA"/>
</dbReference>
<organism evidence="1 2">
    <name type="scientific">Dentiscutata heterogama</name>
    <dbReference type="NCBI Taxonomy" id="1316150"/>
    <lineage>
        <taxon>Eukaryota</taxon>
        <taxon>Fungi</taxon>
        <taxon>Fungi incertae sedis</taxon>
        <taxon>Mucoromycota</taxon>
        <taxon>Glomeromycotina</taxon>
        <taxon>Glomeromycetes</taxon>
        <taxon>Diversisporales</taxon>
        <taxon>Gigasporaceae</taxon>
        <taxon>Dentiscutata</taxon>
    </lineage>
</organism>